<dbReference type="SUPFAM" id="SSF55961">
    <property type="entry name" value="Bet v1-like"/>
    <property type="match status" value="1"/>
</dbReference>
<dbReference type="RefSeq" id="WP_190267862.1">
    <property type="nucleotide sequence ID" value="NZ_BAABAD010000005.1"/>
</dbReference>
<dbReference type="Proteomes" id="UP000602395">
    <property type="component" value="Unassembled WGS sequence"/>
</dbReference>
<gene>
    <name evidence="1" type="ORF">IDF66_17115</name>
</gene>
<reference evidence="1 2" key="1">
    <citation type="submission" date="2020-09" db="EMBL/GenBank/DDBJ databases">
        <title>Novel species in genus Gordonia.</title>
        <authorList>
            <person name="Zhang G."/>
        </authorList>
    </citation>
    <scope>NUCLEOTIDE SEQUENCE [LARGE SCALE GENOMIC DNA]</scope>
    <source>
        <strain evidence="1 2">ON-33</strain>
    </source>
</reference>
<keyword evidence="2" id="KW-1185">Reference proteome</keyword>
<dbReference type="Gene3D" id="3.30.530.20">
    <property type="match status" value="1"/>
</dbReference>
<proteinExistence type="predicted"/>
<protein>
    <submittedName>
        <fullName evidence="1">SRPBCC family protein</fullName>
    </submittedName>
</protein>
<dbReference type="CDD" id="cd07818">
    <property type="entry name" value="SRPBCC_1"/>
    <property type="match status" value="1"/>
</dbReference>
<evidence type="ECO:0000313" key="1">
    <source>
        <dbReference type="EMBL" id="MBD1321309.1"/>
    </source>
</evidence>
<dbReference type="EMBL" id="JACWMS010000003">
    <property type="protein sequence ID" value="MBD1321309.1"/>
    <property type="molecule type" value="Genomic_DNA"/>
</dbReference>
<comment type="caution">
    <text evidence="1">The sequence shown here is derived from an EMBL/GenBank/DDBJ whole genome shotgun (WGS) entry which is preliminary data.</text>
</comment>
<accession>A0ABR7WEV7</accession>
<name>A0ABR7WEV7_9ACTN</name>
<organism evidence="1 2">
    <name type="scientific">Gordonia hankookensis</name>
    <dbReference type="NCBI Taxonomy" id="589403"/>
    <lineage>
        <taxon>Bacteria</taxon>
        <taxon>Bacillati</taxon>
        <taxon>Actinomycetota</taxon>
        <taxon>Actinomycetes</taxon>
        <taxon>Mycobacteriales</taxon>
        <taxon>Gordoniaceae</taxon>
        <taxon>Gordonia</taxon>
    </lineage>
</organism>
<dbReference type="InterPro" id="IPR023393">
    <property type="entry name" value="START-like_dom_sf"/>
</dbReference>
<evidence type="ECO:0000313" key="2">
    <source>
        <dbReference type="Proteomes" id="UP000602395"/>
    </source>
</evidence>
<sequence>MSDYTVTRTATIAAEPEKIYPLIVDFHEWKRWSPWEGLDPDLTREHAGADSGVGARYSWAGNRKAGKGTMEITDVTEPTRVAVAVAFEKPMKSTSNSVFTLAPRGAQTEITWTMTGPHSLFSRIAGPLGLFDKLIGKDFEKGLAALKSESEIGPAQRE</sequence>
<dbReference type="Pfam" id="PF10604">
    <property type="entry name" value="Polyketide_cyc2"/>
    <property type="match status" value="1"/>
</dbReference>
<dbReference type="InterPro" id="IPR019587">
    <property type="entry name" value="Polyketide_cyclase/dehydratase"/>
</dbReference>